<keyword evidence="14" id="KW-1185">Reference proteome</keyword>
<evidence type="ECO:0000256" key="3">
    <source>
        <dbReference type="ARBA" id="ARBA00022679"/>
    </source>
</evidence>
<keyword evidence="4" id="KW-0949">S-adenosyl-L-methionine</keyword>
<dbReference type="AlphaFoldDB" id="A0A8S1H323"/>
<dbReference type="InterPro" id="IPR051521">
    <property type="entry name" value="tRNA_Mod/Golgi_Maint"/>
</dbReference>
<accession>A0A8S1H323</accession>
<dbReference type="EMBL" id="CAJGYM010000014">
    <property type="protein sequence ID" value="CAD6190129.1"/>
    <property type="molecule type" value="Genomic_DNA"/>
</dbReference>
<evidence type="ECO:0000256" key="4">
    <source>
        <dbReference type="ARBA" id="ARBA00022691"/>
    </source>
</evidence>
<name>A0A8S1H323_9PELO</name>
<evidence type="ECO:0000313" key="14">
    <source>
        <dbReference type="Proteomes" id="UP000835052"/>
    </source>
</evidence>
<feature type="domain" description="DTW" evidence="12">
    <location>
        <begin position="27"/>
        <end position="215"/>
    </location>
</feature>
<dbReference type="GO" id="GO:0016432">
    <property type="term" value="F:tRNA-uridine aminocarboxypropyltransferase activity"/>
    <property type="evidence" value="ECO:0007669"/>
    <property type="project" value="UniProtKB-EC"/>
</dbReference>
<evidence type="ECO:0000256" key="1">
    <source>
        <dbReference type="ARBA" id="ARBA00004123"/>
    </source>
</evidence>
<evidence type="ECO:0000256" key="10">
    <source>
        <dbReference type="ARBA" id="ARBA00042508"/>
    </source>
</evidence>
<evidence type="ECO:0000313" key="13">
    <source>
        <dbReference type="EMBL" id="CAD6190129.1"/>
    </source>
</evidence>
<reference evidence="13" key="1">
    <citation type="submission" date="2020-10" db="EMBL/GenBank/DDBJ databases">
        <authorList>
            <person name="Kikuchi T."/>
        </authorList>
    </citation>
    <scope>NUCLEOTIDE SEQUENCE</scope>
    <source>
        <strain evidence="13">NKZ352</strain>
    </source>
</reference>
<dbReference type="Pfam" id="PF03942">
    <property type="entry name" value="DTW"/>
    <property type="match status" value="1"/>
</dbReference>
<sequence>MDVCKLSSYEPLDGLKKAPCSGCKQNRMFYCYDCRVPMPGVFTPQVELPCAVDIIKHPMEKNSKSSALHCKIVAPNQTRVFDHPNVHDYRKDPPEERKATALIFPSKDAISIEEFVKSIGLIKRIIVLDCTWFQVGVMQRTPEIQGLQHVMLREYRTAFWRPQHNVQDTHLATIEAIYYALREYQELGLLRKYEGDFDDLLYWFFHTKRCVDDKQKEYQSKLSEKA</sequence>
<dbReference type="OrthoDB" id="3173at2759"/>
<evidence type="ECO:0000256" key="5">
    <source>
        <dbReference type="ARBA" id="ARBA00022694"/>
    </source>
</evidence>
<gene>
    <name evidence="13" type="ORF">CAUJ_LOCUS6048</name>
</gene>
<dbReference type="GO" id="GO:0005634">
    <property type="term" value="C:nucleus"/>
    <property type="evidence" value="ECO:0007669"/>
    <property type="project" value="UniProtKB-SubCell"/>
</dbReference>
<protein>
    <recommendedName>
        <fullName evidence="9">tRNA-uridine aminocarboxypropyltransferase 1</fullName>
        <ecNumber evidence="2">2.5.1.25</ecNumber>
    </recommendedName>
    <alternativeName>
        <fullName evidence="10">DTW domain-containing protein 1</fullName>
    </alternativeName>
</protein>
<dbReference type="Proteomes" id="UP000835052">
    <property type="component" value="Unassembled WGS sequence"/>
</dbReference>
<evidence type="ECO:0000259" key="12">
    <source>
        <dbReference type="SMART" id="SM01144"/>
    </source>
</evidence>
<evidence type="ECO:0000256" key="2">
    <source>
        <dbReference type="ARBA" id="ARBA00012386"/>
    </source>
</evidence>
<dbReference type="EC" id="2.5.1.25" evidence="2"/>
<evidence type="ECO:0000256" key="6">
    <source>
        <dbReference type="ARBA" id="ARBA00023242"/>
    </source>
</evidence>
<comment type="catalytic activity">
    <reaction evidence="11">
        <text>a uridine in tRNA + S-adenosyl-L-methionine = a 3-[(3S)-3-amino-3-carboxypropyl]uridine in tRNA + S-methyl-5'-thioadenosine + H(+)</text>
        <dbReference type="Rhea" id="RHEA:62432"/>
        <dbReference type="Rhea" id="RHEA-COMP:13339"/>
        <dbReference type="Rhea" id="RHEA-COMP:16092"/>
        <dbReference type="ChEBI" id="CHEBI:15378"/>
        <dbReference type="ChEBI" id="CHEBI:17509"/>
        <dbReference type="ChEBI" id="CHEBI:59789"/>
        <dbReference type="ChEBI" id="CHEBI:65315"/>
        <dbReference type="ChEBI" id="CHEBI:82930"/>
        <dbReference type="EC" id="2.5.1.25"/>
    </reaction>
</comment>
<dbReference type="InterPro" id="IPR005636">
    <property type="entry name" value="DTW"/>
</dbReference>
<comment type="function">
    <text evidence="7">Catalyzes the formation of 3-(3-amino-3-carboxypropyl)uridine (acp3U) at position 20 in the D-loop of several cytoplasmic tRNAs (acp3U(20)).</text>
</comment>
<dbReference type="SMART" id="SM01144">
    <property type="entry name" value="DTW"/>
    <property type="match status" value="1"/>
</dbReference>
<comment type="subcellular location">
    <subcellularLocation>
        <location evidence="1">Nucleus</location>
    </subcellularLocation>
</comment>
<evidence type="ECO:0000256" key="8">
    <source>
        <dbReference type="ARBA" id="ARBA00038290"/>
    </source>
</evidence>
<dbReference type="GO" id="GO:0006400">
    <property type="term" value="P:tRNA modification"/>
    <property type="evidence" value="ECO:0007669"/>
    <property type="project" value="TreeGrafter"/>
</dbReference>
<keyword evidence="5" id="KW-0819">tRNA processing</keyword>
<dbReference type="PANTHER" id="PTHR15627:SF8">
    <property type="entry name" value="TRNA-URIDINE AMINOCARBOXYPROPYLTRANSFERASE 1"/>
    <property type="match status" value="1"/>
</dbReference>
<comment type="caution">
    <text evidence="13">The sequence shown here is derived from an EMBL/GenBank/DDBJ whole genome shotgun (WGS) entry which is preliminary data.</text>
</comment>
<proteinExistence type="inferred from homology"/>
<dbReference type="PANTHER" id="PTHR15627">
    <property type="entry name" value="NATURAL KILLER CELL-SPECIFIC ANTIGEN KLIP1"/>
    <property type="match status" value="1"/>
</dbReference>
<organism evidence="13 14">
    <name type="scientific">Caenorhabditis auriculariae</name>
    <dbReference type="NCBI Taxonomy" id="2777116"/>
    <lineage>
        <taxon>Eukaryota</taxon>
        <taxon>Metazoa</taxon>
        <taxon>Ecdysozoa</taxon>
        <taxon>Nematoda</taxon>
        <taxon>Chromadorea</taxon>
        <taxon>Rhabditida</taxon>
        <taxon>Rhabditina</taxon>
        <taxon>Rhabditomorpha</taxon>
        <taxon>Rhabditoidea</taxon>
        <taxon>Rhabditidae</taxon>
        <taxon>Peloderinae</taxon>
        <taxon>Caenorhabditis</taxon>
    </lineage>
</organism>
<evidence type="ECO:0000256" key="11">
    <source>
        <dbReference type="ARBA" id="ARBA00048718"/>
    </source>
</evidence>
<keyword evidence="6" id="KW-0539">Nucleus</keyword>
<evidence type="ECO:0000256" key="7">
    <source>
        <dbReference type="ARBA" id="ARBA00037050"/>
    </source>
</evidence>
<comment type="similarity">
    <text evidence="8">Belongs to the TDD superfamily. DTWD1 family.</text>
</comment>
<keyword evidence="3" id="KW-0808">Transferase</keyword>
<evidence type="ECO:0000256" key="9">
    <source>
        <dbReference type="ARBA" id="ARBA00039242"/>
    </source>
</evidence>